<sequence>MRNMLWLLVILGFVLQALALYLMEYELRAMLRGDMVGVLTLPDLLLLLSPAILGFGGAAAAAWLQRRGSGWAPVVAAVPLVLLGLALLLVVLLWFNPIRHQP</sequence>
<reference evidence="2 3" key="1">
    <citation type="submission" date="2020-09" db="EMBL/GenBank/DDBJ databases">
        <title>Roseomonas.</title>
        <authorList>
            <person name="Zhu W."/>
        </authorList>
    </citation>
    <scope>NUCLEOTIDE SEQUENCE [LARGE SCALE GENOMIC DNA]</scope>
    <source>
        <strain evidence="2 3">573</strain>
    </source>
</reference>
<evidence type="ECO:0000256" key="1">
    <source>
        <dbReference type="SAM" id="Phobius"/>
    </source>
</evidence>
<gene>
    <name evidence="2" type="ORF">IAI61_03690</name>
</gene>
<keyword evidence="1" id="KW-1133">Transmembrane helix</keyword>
<dbReference type="EMBL" id="JACTNG010000002">
    <property type="protein sequence ID" value="MBO1078121.1"/>
    <property type="molecule type" value="Genomic_DNA"/>
</dbReference>
<organism evidence="2 3">
    <name type="scientific">Roseomonas haemaphysalidis</name>
    <dbReference type="NCBI Taxonomy" id="2768162"/>
    <lineage>
        <taxon>Bacteria</taxon>
        <taxon>Pseudomonadati</taxon>
        <taxon>Pseudomonadota</taxon>
        <taxon>Alphaproteobacteria</taxon>
        <taxon>Acetobacterales</taxon>
        <taxon>Roseomonadaceae</taxon>
        <taxon>Roseomonas</taxon>
    </lineage>
</organism>
<dbReference type="Proteomes" id="UP001518989">
    <property type="component" value="Unassembled WGS sequence"/>
</dbReference>
<keyword evidence="1" id="KW-0472">Membrane</keyword>
<protein>
    <submittedName>
        <fullName evidence="2">Uncharacterized protein</fullName>
    </submittedName>
</protein>
<dbReference type="RefSeq" id="WP_207415564.1">
    <property type="nucleotide sequence ID" value="NZ_CP061177.1"/>
</dbReference>
<accession>A0ABS3KKX0</accession>
<evidence type="ECO:0000313" key="3">
    <source>
        <dbReference type="Proteomes" id="UP001518989"/>
    </source>
</evidence>
<keyword evidence="3" id="KW-1185">Reference proteome</keyword>
<feature type="transmembrane region" description="Helical" evidence="1">
    <location>
        <begin position="43"/>
        <end position="64"/>
    </location>
</feature>
<proteinExistence type="predicted"/>
<comment type="caution">
    <text evidence="2">The sequence shown here is derived from an EMBL/GenBank/DDBJ whole genome shotgun (WGS) entry which is preliminary data.</text>
</comment>
<keyword evidence="1" id="KW-0812">Transmembrane</keyword>
<name>A0ABS3KKX0_9PROT</name>
<feature type="transmembrane region" description="Helical" evidence="1">
    <location>
        <begin position="71"/>
        <end position="95"/>
    </location>
</feature>
<evidence type="ECO:0000313" key="2">
    <source>
        <dbReference type="EMBL" id="MBO1078121.1"/>
    </source>
</evidence>